<sequence>MSEARLRGELAALCRLAARFDWQEATANHISLAASDDGAQFLINRRWRDFATLKASELALLDSTSQDLPDDIDSTAWAIHGAIHRLLPQARCVVHLHPIYATALSCLKDPTLYPVDQTSARFFNRVAIDDAYAGVADHVAEGERLAKILGEKKILMMGNHGLLTIGANAADAFDAFYHFERAARTLLLAYGSGQPLNILNDEVAEKTARAWENEPEFGDAHFAHMRRHLPPDYLS</sequence>
<dbReference type="NCBIfam" id="NF005689">
    <property type="entry name" value="PRK07490.1"/>
    <property type="match status" value="1"/>
</dbReference>
<evidence type="ECO:0000259" key="2">
    <source>
        <dbReference type="SMART" id="SM01007"/>
    </source>
</evidence>
<evidence type="ECO:0000313" key="4">
    <source>
        <dbReference type="Proteomes" id="UP000032668"/>
    </source>
</evidence>
<dbReference type="GO" id="GO:0005856">
    <property type="term" value="C:cytoskeleton"/>
    <property type="evidence" value="ECO:0007669"/>
    <property type="project" value="TreeGrafter"/>
</dbReference>
<protein>
    <submittedName>
        <fullName evidence="3">Ribulose-5-phosphate 4-epimerase</fullName>
    </submittedName>
</protein>
<name>A0A0D6PI10_9PROT</name>
<dbReference type="Proteomes" id="UP000032668">
    <property type="component" value="Unassembled WGS sequence"/>
</dbReference>
<dbReference type="GO" id="GO:0051015">
    <property type="term" value="F:actin filament binding"/>
    <property type="evidence" value="ECO:0007669"/>
    <property type="project" value="TreeGrafter"/>
</dbReference>
<gene>
    <name evidence="3" type="ORF">Aam_092_031</name>
</gene>
<dbReference type="Gene3D" id="3.40.225.10">
    <property type="entry name" value="Class II aldolase/adducin N-terminal domain"/>
    <property type="match status" value="1"/>
</dbReference>
<dbReference type="InterPro" id="IPR001303">
    <property type="entry name" value="Aldolase_II/adducin_N"/>
</dbReference>
<keyword evidence="4" id="KW-1185">Reference proteome</keyword>
<dbReference type="SUPFAM" id="SSF53639">
    <property type="entry name" value="AraD/HMP-PK domain-like"/>
    <property type="match status" value="1"/>
</dbReference>
<dbReference type="PANTHER" id="PTHR10672">
    <property type="entry name" value="ADDUCIN"/>
    <property type="match status" value="1"/>
</dbReference>
<proteinExistence type="inferred from homology"/>
<evidence type="ECO:0000256" key="1">
    <source>
        <dbReference type="ARBA" id="ARBA00037961"/>
    </source>
</evidence>
<feature type="domain" description="Class II aldolase/adducin N-terminal" evidence="2">
    <location>
        <begin position="8"/>
        <end position="187"/>
    </location>
</feature>
<dbReference type="EMBL" id="BANC01000090">
    <property type="protein sequence ID" value="GAN81410.1"/>
    <property type="molecule type" value="Genomic_DNA"/>
</dbReference>
<dbReference type="PANTHER" id="PTHR10672:SF21">
    <property type="entry name" value="CLASS II ALDOLASE_ADDUCIN N-TERMINAL DOMAIN-CONTAINING PROTEIN"/>
    <property type="match status" value="1"/>
</dbReference>
<evidence type="ECO:0000313" key="3">
    <source>
        <dbReference type="EMBL" id="GAN81410.1"/>
    </source>
</evidence>
<dbReference type="InterPro" id="IPR051017">
    <property type="entry name" value="Aldolase-II_Adducin_sf"/>
</dbReference>
<dbReference type="SMART" id="SM01007">
    <property type="entry name" value="Aldolase_II"/>
    <property type="match status" value="1"/>
</dbReference>
<reference evidence="3 4" key="1">
    <citation type="submission" date="2012-11" db="EMBL/GenBank/DDBJ databases">
        <title>Whole genome sequence of Acidocella aminolytica 101 = DSM 11237.</title>
        <authorList>
            <person name="Azuma Y."/>
            <person name="Higashiura N."/>
            <person name="Hirakawa H."/>
            <person name="Matsushita K."/>
        </authorList>
    </citation>
    <scope>NUCLEOTIDE SEQUENCE [LARGE SCALE GENOMIC DNA]</scope>
    <source>
        <strain evidence="4">101 / DSM 11237</strain>
    </source>
</reference>
<dbReference type="Pfam" id="PF00596">
    <property type="entry name" value="Aldolase_II"/>
    <property type="match status" value="1"/>
</dbReference>
<comment type="similarity">
    <text evidence="1">Belongs to the aldolase class II family.</text>
</comment>
<accession>A0A0D6PI10</accession>
<dbReference type="AlphaFoldDB" id="A0A0D6PI10"/>
<dbReference type="RefSeq" id="WP_048879797.1">
    <property type="nucleotide sequence ID" value="NZ_BANC01000090.1"/>
</dbReference>
<organism evidence="3 4">
    <name type="scientific">Acidocella aminolytica 101 = DSM 11237</name>
    <dbReference type="NCBI Taxonomy" id="1120923"/>
    <lineage>
        <taxon>Bacteria</taxon>
        <taxon>Pseudomonadati</taxon>
        <taxon>Pseudomonadota</taxon>
        <taxon>Alphaproteobacteria</taxon>
        <taxon>Acetobacterales</taxon>
        <taxon>Acidocellaceae</taxon>
        <taxon>Acidocella</taxon>
    </lineage>
</organism>
<comment type="caution">
    <text evidence="3">The sequence shown here is derived from an EMBL/GenBank/DDBJ whole genome shotgun (WGS) entry which is preliminary data.</text>
</comment>
<dbReference type="STRING" id="1120923.SAMN02746095_02866"/>
<dbReference type="InterPro" id="IPR036409">
    <property type="entry name" value="Aldolase_II/adducin_N_sf"/>
</dbReference>
<dbReference type="OrthoDB" id="5291399at2"/>